<keyword evidence="1" id="KW-1133">Transmembrane helix</keyword>
<organism evidence="2 3">
    <name type="scientific">Bradyrhizobium erythrophlei</name>
    <dbReference type="NCBI Taxonomy" id="1437360"/>
    <lineage>
        <taxon>Bacteria</taxon>
        <taxon>Pseudomonadati</taxon>
        <taxon>Pseudomonadota</taxon>
        <taxon>Alphaproteobacteria</taxon>
        <taxon>Hyphomicrobiales</taxon>
        <taxon>Nitrobacteraceae</taxon>
        <taxon>Bradyrhizobium</taxon>
    </lineage>
</organism>
<sequence length="66" mass="7047">MKLILSLIGVVLLIVAAVYFLLPADQLPSFMPGHEAGVARVHTKHGIVAGVAGIVLLVAGWWFGRR</sequence>
<feature type="transmembrane region" description="Helical" evidence="1">
    <location>
        <begin position="47"/>
        <end position="64"/>
    </location>
</feature>
<keyword evidence="1" id="KW-0812">Transmembrane</keyword>
<dbReference type="RefSeq" id="WP_072824428.1">
    <property type="nucleotide sequence ID" value="NZ_LT670849.1"/>
</dbReference>
<keyword evidence="3" id="KW-1185">Reference proteome</keyword>
<evidence type="ECO:0000256" key="1">
    <source>
        <dbReference type="SAM" id="Phobius"/>
    </source>
</evidence>
<reference evidence="3" key="1">
    <citation type="submission" date="2016-11" db="EMBL/GenBank/DDBJ databases">
        <authorList>
            <person name="Varghese N."/>
            <person name="Submissions S."/>
        </authorList>
    </citation>
    <scope>NUCLEOTIDE SEQUENCE [LARGE SCALE GENOMIC DNA]</scope>
    <source>
        <strain evidence="3">GAS401</strain>
    </source>
</reference>
<protein>
    <submittedName>
        <fullName evidence="2">Uncharacterized protein</fullName>
    </submittedName>
</protein>
<keyword evidence="1" id="KW-0472">Membrane</keyword>
<dbReference type="Proteomes" id="UP000184096">
    <property type="component" value="Chromosome I"/>
</dbReference>
<evidence type="ECO:0000313" key="3">
    <source>
        <dbReference type="Proteomes" id="UP000184096"/>
    </source>
</evidence>
<gene>
    <name evidence="2" type="ORF">SAMN05444170_6606</name>
</gene>
<name>A0A1M7UTJ8_9BRAD</name>
<dbReference type="OrthoDB" id="8255864at2"/>
<accession>A0A1M7UTJ8</accession>
<proteinExistence type="predicted"/>
<dbReference type="AlphaFoldDB" id="A0A1M7UTJ8"/>
<dbReference type="EMBL" id="LT670849">
    <property type="protein sequence ID" value="SHN86247.1"/>
    <property type="molecule type" value="Genomic_DNA"/>
</dbReference>
<evidence type="ECO:0000313" key="2">
    <source>
        <dbReference type="EMBL" id="SHN86247.1"/>
    </source>
</evidence>